<dbReference type="RefSeq" id="WP_371438117.1">
    <property type="nucleotide sequence ID" value="NZ_JBHSRS010000083.1"/>
</dbReference>
<comment type="caution">
    <text evidence="7">The sequence shown here is derived from an EMBL/GenBank/DDBJ whole genome shotgun (WGS) entry which is preliminary data.</text>
</comment>
<feature type="transmembrane region" description="Helical" evidence="6">
    <location>
        <begin position="51"/>
        <end position="84"/>
    </location>
</feature>
<feature type="transmembrane region" description="Helical" evidence="6">
    <location>
        <begin position="172"/>
        <end position="192"/>
    </location>
</feature>
<gene>
    <name evidence="7" type="ORF">ACFQND_19865</name>
</gene>
<comment type="subcellular location">
    <subcellularLocation>
        <location evidence="1">Cell membrane</location>
        <topology evidence="1">Multi-pass membrane protein</topology>
    </subcellularLocation>
</comment>
<name>A0ABW1U4A2_9BURK</name>
<keyword evidence="8" id="KW-1185">Reference proteome</keyword>
<keyword evidence="2" id="KW-1003">Cell membrane</keyword>
<feature type="transmembrane region" description="Helical" evidence="6">
    <location>
        <begin position="23"/>
        <end position="44"/>
    </location>
</feature>
<evidence type="ECO:0000256" key="4">
    <source>
        <dbReference type="ARBA" id="ARBA00022989"/>
    </source>
</evidence>
<feature type="transmembrane region" description="Helical" evidence="6">
    <location>
        <begin position="251"/>
        <end position="284"/>
    </location>
</feature>
<evidence type="ECO:0000256" key="5">
    <source>
        <dbReference type="ARBA" id="ARBA00023136"/>
    </source>
</evidence>
<dbReference type="InterPro" id="IPR043428">
    <property type="entry name" value="LivM-like"/>
</dbReference>
<sequence length="351" mass="37280">MRTKTFSESYRALTRLVPYMDTWGWYASLMLVLVVLPLVAPAYIANYGTMIFIAATGAVGLNLVTGTAGMISLGHAGFLALGAYTTAILVTDHGWGLLPAMAASGGLSALVSLLVGIPSLRLKGLYLAITTLAFSIIVTTLILETSSLTGGSGGKTVTRPSFFGLSMDSGPAIYYLALAVVVVTVLVALNLLRSRVGRAWSALHDYDIAASLMGINLRSYKLLAFAVSAFIAGVAGSVLALHLRYLNIDSFALITSIEVLTMIIVGGLGSVQGAVLGAIVITLLPELSGRIFDLIGGPMRSLSAANAPELKGVIYALVIMVFLRFEPDGMASRWKHIKRFWSDWPYARKSK</sequence>
<evidence type="ECO:0000313" key="8">
    <source>
        <dbReference type="Proteomes" id="UP001596270"/>
    </source>
</evidence>
<organism evidence="7 8">
    <name type="scientific">Polaromonas aquatica</name>
    <dbReference type="NCBI Taxonomy" id="332657"/>
    <lineage>
        <taxon>Bacteria</taxon>
        <taxon>Pseudomonadati</taxon>
        <taxon>Pseudomonadota</taxon>
        <taxon>Betaproteobacteria</taxon>
        <taxon>Burkholderiales</taxon>
        <taxon>Comamonadaceae</taxon>
        <taxon>Polaromonas</taxon>
    </lineage>
</organism>
<dbReference type="PANTHER" id="PTHR30482:SF5">
    <property type="entry name" value="ABC TRANSPORTER PERMEASE PROTEIN"/>
    <property type="match status" value="1"/>
</dbReference>
<dbReference type="Pfam" id="PF02653">
    <property type="entry name" value="BPD_transp_2"/>
    <property type="match status" value="1"/>
</dbReference>
<dbReference type="InterPro" id="IPR001851">
    <property type="entry name" value="ABC_transp_permease"/>
</dbReference>
<dbReference type="EMBL" id="JBHSRS010000083">
    <property type="protein sequence ID" value="MFC6283491.1"/>
    <property type="molecule type" value="Genomic_DNA"/>
</dbReference>
<proteinExistence type="predicted"/>
<keyword evidence="3 6" id="KW-0812">Transmembrane</keyword>
<feature type="transmembrane region" description="Helical" evidence="6">
    <location>
        <begin position="124"/>
        <end position="143"/>
    </location>
</feature>
<dbReference type="Proteomes" id="UP001596270">
    <property type="component" value="Unassembled WGS sequence"/>
</dbReference>
<dbReference type="PANTHER" id="PTHR30482">
    <property type="entry name" value="HIGH-AFFINITY BRANCHED-CHAIN AMINO ACID TRANSPORT SYSTEM PERMEASE"/>
    <property type="match status" value="1"/>
</dbReference>
<feature type="transmembrane region" description="Helical" evidence="6">
    <location>
        <begin position="222"/>
        <end position="245"/>
    </location>
</feature>
<protein>
    <submittedName>
        <fullName evidence="7">Branched-chain amino acid ABC transporter permease</fullName>
    </submittedName>
</protein>
<evidence type="ECO:0000256" key="6">
    <source>
        <dbReference type="SAM" id="Phobius"/>
    </source>
</evidence>
<keyword evidence="4 6" id="KW-1133">Transmembrane helix</keyword>
<reference evidence="8" key="1">
    <citation type="journal article" date="2019" name="Int. J. Syst. Evol. Microbiol.">
        <title>The Global Catalogue of Microorganisms (GCM) 10K type strain sequencing project: providing services to taxonomists for standard genome sequencing and annotation.</title>
        <authorList>
            <consortium name="The Broad Institute Genomics Platform"/>
            <consortium name="The Broad Institute Genome Sequencing Center for Infectious Disease"/>
            <person name="Wu L."/>
            <person name="Ma J."/>
        </authorList>
    </citation>
    <scope>NUCLEOTIDE SEQUENCE [LARGE SCALE GENOMIC DNA]</scope>
    <source>
        <strain evidence="8">CCUG 39402</strain>
    </source>
</reference>
<dbReference type="CDD" id="cd06581">
    <property type="entry name" value="TM_PBP1_LivM_like"/>
    <property type="match status" value="1"/>
</dbReference>
<evidence type="ECO:0000256" key="3">
    <source>
        <dbReference type="ARBA" id="ARBA00022692"/>
    </source>
</evidence>
<evidence type="ECO:0000313" key="7">
    <source>
        <dbReference type="EMBL" id="MFC6283491.1"/>
    </source>
</evidence>
<feature type="transmembrane region" description="Helical" evidence="6">
    <location>
        <begin position="96"/>
        <end position="117"/>
    </location>
</feature>
<evidence type="ECO:0000256" key="2">
    <source>
        <dbReference type="ARBA" id="ARBA00022475"/>
    </source>
</evidence>
<evidence type="ECO:0000256" key="1">
    <source>
        <dbReference type="ARBA" id="ARBA00004651"/>
    </source>
</evidence>
<accession>A0ABW1U4A2</accession>
<keyword evidence="5 6" id="KW-0472">Membrane</keyword>